<feature type="domain" description="Transposase IS204/IS1001/IS1096/IS1165 DDE" evidence="1">
    <location>
        <begin position="2"/>
        <end position="149"/>
    </location>
</feature>
<dbReference type="Proteomes" id="UP000602653">
    <property type="component" value="Chromosome"/>
</dbReference>
<organism evidence="2 3">
    <name type="scientific">Arcanobacterium phocisimile</name>
    <dbReference type="NCBI Taxonomy" id="1302235"/>
    <lineage>
        <taxon>Bacteria</taxon>
        <taxon>Bacillati</taxon>
        <taxon>Actinomycetota</taxon>
        <taxon>Actinomycetes</taxon>
        <taxon>Actinomycetales</taxon>
        <taxon>Actinomycetaceae</taxon>
        <taxon>Arcanobacterium</taxon>
    </lineage>
</organism>
<protein>
    <submittedName>
        <fullName evidence="2">Transposase</fullName>
    </submittedName>
</protein>
<sequence>MRRRVQNQTLGRRGHKNDPLYPIRRLLTLGNEKLSPPACQRIQSMLALGDPDAEVAITYRIKERLRQFYQQTRPDNATIMLEELIQTCTSPAMPDEVNQLGRTLKRWQPQILAYHHARLSNSITEAMNNLIKRIKRIGFGFTNFENYRTHALLYASKPNWRLLNTIFP</sequence>
<dbReference type="InterPro" id="IPR002560">
    <property type="entry name" value="Transposase_DDE"/>
</dbReference>
<evidence type="ECO:0000313" key="2">
    <source>
        <dbReference type="EMBL" id="QRV02833.1"/>
    </source>
</evidence>
<dbReference type="Pfam" id="PF01610">
    <property type="entry name" value="DDE_Tnp_ISL3"/>
    <property type="match status" value="1"/>
</dbReference>
<reference evidence="2 3" key="1">
    <citation type="submission" date="2021-02" db="EMBL/GenBank/DDBJ databases">
        <title>Complete Genome Sequence of Arcanobacterium phocisimile strain DSM 26142T from a harbour seal.</title>
        <authorList>
            <person name="Borowiak M."/>
            <person name="Alssahen M."/>
            <person name="Malorny B."/>
            <person name="Laemmler C."/>
            <person name="Siebert U."/>
            <person name="Ploetz M."/>
            <person name="Abdulmawjood A."/>
        </authorList>
    </citation>
    <scope>NUCLEOTIDE SEQUENCE [LARGE SCALE GENOMIC DNA]</scope>
    <source>
        <strain evidence="2 3">DSM 26142</strain>
    </source>
</reference>
<dbReference type="EMBL" id="CP070228">
    <property type="protein sequence ID" value="QRV02833.1"/>
    <property type="molecule type" value="Genomic_DNA"/>
</dbReference>
<dbReference type="RefSeq" id="WP_204425469.1">
    <property type="nucleotide sequence ID" value="NZ_CP070228.1"/>
</dbReference>
<evidence type="ECO:0000313" key="3">
    <source>
        <dbReference type="Proteomes" id="UP000602653"/>
    </source>
</evidence>
<dbReference type="PANTHER" id="PTHR33498">
    <property type="entry name" value="TRANSPOSASE FOR INSERTION SEQUENCE ELEMENT IS1557"/>
    <property type="match status" value="1"/>
</dbReference>
<dbReference type="InterPro" id="IPR047951">
    <property type="entry name" value="Transpos_ISL3"/>
</dbReference>
<keyword evidence="3" id="KW-1185">Reference proteome</keyword>
<proteinExistence type="predicted"/>
<accession>A0ABX7II73</accession>
<evidence type="ECO:0000259" key="1">
    <source>
        <dbReference type="Pfam" id="PF01610"/>
    </source>
</evidence>
<gene>
    <name evidence="2" type="ORF">JTE88_03670</name>
</gene>
<name>A0ABX7II73_9ACTO</name>
<dbReference type="PANTHER" id="PTHR33498:SF1">
    <property type="entry name" value="TRANSPOSASE FOR INSERTION SEQUENCE ELEMENT IS1557"/>
    <property type="match status" value="1"/>
</dbReference>